<proteinExistence type="predicted"/>
<dbReference type="Proteomes" id="UP000694547">
    <property type="component" value="Chromosome X"/>
</dbReference>
<keyword evidence="2" id="KW-1185">Reference proteome</keyword>
<evidence type="ECO:0008006" key="3">
    <source>
        <dbReference type="Google" id="ProtNLM"/>
    </source>
</evidence>
<organism evidence="1 2">
    <name type="scientific">Peromyscus maniculatus bairdii</name>
    <name type="common">Prairie deer mouse</name>
    <dbReference type="NCBI Taxonomy" id="230844"/>
    <lineage>
        <taxon>Eukaryota</taxon>
        <taxon>Metazoa</taxon>
        <taxon>Chordata</taxon>
        <taxon>Craniata</taxon>
        <taxon>Vertebrata</taxon>
        <taxon>Euteleostomi</taxon>
        <taxon>Mammalia</taxon>
        <taxon>Eutheria</taxon>
        <taxon>Euarchontoglires</taxon>
        <taxon>Glires</taxon>
        <taxon>Rodentia</taxon>
        <taxon>Myomorpha</taxon>
        <taxon>Muroidea</taxon>
        <taxon>Cricetidae</taxon>
        <taxon>Neotominae</taxon>
        <taxon>Peromyscus</taxon>
    </lineage>
</organism>
<dbReference type="Ensembl" id="ENSPEMT00000034028.1">
    <property type="protein sequence ID" value="ENSPEMP00000034445.1"/>
    <property type="gene ID" value="ENSPEMG00000026878.1"/>
</dbReference>
<reference evidence="1" key="2">
    <citation type="submission" date="2025-08" db="UniProtKB">
        <authorList>
            <consortium name="Ensembl"/>
        </authorList>
    </citation>
    <scope>IDENTIFICATION</scope>
</reference>
<accession>A0A8C8UQX7</accession>
<dbReference type="AlphaFoldDB" id="A0A8C8UQX7"/>
<reference evidence="1 2" key="1">
    <citation type="submission" date="2018-10" db="EMBL/GenBank/DDBJ databases">
        <title>Improved assembly of the deer mouse Peromyscus maniculatus genome.</title>
        <authorList>
            <person name="Lassance J.-M."/>
            <person name="Hoekstra H.E."/>
        </authorList>
    </citation>
    <scope>NUCLEOTIDE SEQUENCE [LARGE SCALE GENOMIC DNA]</scope>
</reference>
<sequence>FLQNPTPLLTPPPPPPAVDYEDEEVSVVQYHNLCTGGNPVETLGNYTKKVVTIYDYTKKNDYARVIDELSFKEHVVIYIMKNDNSWYEGVCSRMTATLCNILINFSLFYSQSWFLLLVVPWDYCG</sequence>
<name>A0A8C8UQX7_PERMB</name>
<dbReference type="SUPFAM" id="SSF50044">
    <property type="entry name" value="SH3-domain"/>
    <property type="match status" value="1"/>
</dbReference>
<dbReference type="InterPro" id="IPR036028">
    <property type="entry name" value="SH3-like_dom_sf"/>
</dbReference>
<evidence type="ECO:0000313" key="1">
    <source>
        <dbReference type="Ensembl" id="ENSPEMP00000034445.1"/>
    </source>
</evidence>
<dbReference type="Gene3D" id="2.30.30.40">
    <property type="entry name" value="SH3 Domains"/>
    <property type="match status" value="1"/>
</dbReference>
<evidence type="ECO:0000313" key="2">
    <source>
        <dbReference type="Proteomes" id="UP000694547"/>
    </source>
</evidence>
<reference evidence="1" key="3">
    <citation type="submission" date="2025-09" db="UniProtKB">
        <authorList>
            <consortium name="Ensembl"/>
        </authorList>
    </citation>
    <scope>IDENTIFICATION</scope>
</reference>
<protein>
    <recommendedName>
        <fullName evidence="3">SH3 domain-containing protein</fullName>
    </recommendedName>
</protein>